<feature type="chain" id="PRO_5040150698" description="F-box domain-containing protein" evidence="2">
    <location>
        <begin position="21"/>
        <end position="350"/>
    </location>
</feature>
<keyword evidence="2" id="KW-0732">Signal</keyword>
<evidence type="ECO:0008006" key="5">
    <source>
        <dbReference type="Google" id="ProtNLM"/>
    </source>
</evidence>
<evidence type="ECO:0000313" key="4">
    <source>
        <dbReference type="Proteomes" id="UP000829685"/>
    </source>
</evidence>
<feature type="compositionally biased region" description="Polar residues" evidence="1">
    <location>
        <begin position="340"/>
        <end position="350"/>
    </location>
</feature>
<name>A0A9P9WP76_9PEZI</name>
<keyword evidence="4" id="KW-1185">Reference proteome</keyword>
<proteinExistence type="predicted"/>
<evidence type="ECO:0000256" key="2">
    <source>
        <dbReference type="SAM" id="SignalP"/>
    </source>
</evidence>
<sequence>MWVHLGLASICMLLAVAAVAQRVIEARRCSQQAARQRVLQLPQELWIQILSQSLSDNSFCSSETVAMWRDYRRVSRTFKTIIEQAFVARFLRKMYINWYLGENESPGRLYQCLESPANYCQGGCRPWLIRKVLAFDRISTDRQRVIFSENATRAKHASRRPASVNDSICNRPIWPIRFEFCRDIADHPYYDLILMEEPWDWNPGDPLSIAGATIDRENLEVSVQQVAQAHGDTNTRLPIEIWTKILSDVLTSGPTSELPSNWQTYRHVSRVIGSATEQAFVNSFIKDAHISWQCARNDQHSLVWKEIAFSHLSPSGSHALFSETATRIKCPASRPKAPPRTSSSVPNKET</sequence>
<accession>A0A9P9WP76</accession>
<protein>
    <recommendedName>
        <fullName evidence="5">F-box domain-containing protein</fullName>
    </recommendedName>
</protein>
<reference evidence="3" key="1">
    <citation type="submission" date="2021-03" db="EMBL/GenBank/DDBJ databases">
        <title>Revisited historic fungal species revealed as producer of novel bioactive compounds through whole genome sequencing and comparative genomics.</title>
        <authorList>
            <person name="Vignolle G.A."/>
            <person name="Hochenegger N."/>
            <person name="Mach R.L."/>
            <person name="Mach-Aigner A.R."/>
            <person name="Javad Rahimi M."/>
            <person name="Salim K.A."/>
            <person name="Chan C.M."/>
            <person name="Lim L.B.L."/>
            <person name="Cai F."/>
            <person name="Druzhinina I.S."/>
            <person name="U'Ren J.M."/>
            <person name="Derntl C."/>
        </authorList>
    </citation>
    <scope>NUCLEOTIDE SEQUENCE</scope>
    <source>
        <strain evidence="3">TUCIM 5799</strain>
    </source>
</reference>
<evidence type="ECO:0000256" key="1">
    <source>
        <dbReference type="SAM" id="MobiDB-lite"/>
    </source>
</evidence>
<dbReference type="Proteomes" id="UP000829685">
    <property type="component" value="Unassembled WGS sequence"/>
</dbReference>
<feature type="region of interest" description="Disordered" evidence="1">
    <location>
        <begin position="330"/>
        <end position="350"/>
    </location>
</feature>
<comment type="caution">
    <text evidence="3">The sequence shown here is derived from an EMBL/GenBank/DDBJ whole genome shotgun (WGS) entry which is preliminary data.</text>
</comment>
<feature type="signal peptide" evidence="2">
    <location>
        <begin position="1"/>
        <end position="20"/>
    </location>
</feature>
<organism evidence="3 4">
    <name type="scientific">Neoarthrinium moseri</name>
    <dbReference type="NCBI Taxonomy" id="1658444"/>
    <lineage>
        <taxon>Eukaryota</taxon>
        <taxon>Fungi</taxon>
        <taxon>Dikarya</taxon>
        <taxon>Ascomycota</taxon>
        <taxon>Pezizomycotina</taxon>
        <taxon>Sordariomycetes</taxon>
        <taxon>Xylariomycetidae</taxon>
        <taxon>Amphisphaeriales</taxon>
        <taxon>Apiosporaceae</taxon>
        <taxon>Neoarthrinium</taxon>
    </lineage>
</organism>
<gene>
    <name evidence="3" type="ORF">JX265_005091</name>
</gene>
<dbReference type="AlphaFoldDB" id="A0A9P9WP76"/>
<dbReference type="EMBL" id="JAFIMR010000010">
    <property type="protein sequence ID" value="KAI1873469.1"/>
    <property type="molecule type" value="Genomic_DNA"/>
</dbReference>
<evidence type="ECO:0000313" key="3">
    <source>
        <dbReference type="EMBL" id="KAI1873469.1"/>
    </source>
</evidence>